<dbReference type="RefSeq" id="WP_133773891.1">
    <property type="nucleotide sequence ID" value="NZ_SNZR01000016.1"/>
</dbReference>
<evidence type="ECO:0000313" key="2">
    <source>
        <dbReference type="Proteomes" id="UP000295122"/>
    </source>
</evidence>
<dbReference type="EMBL" id="SNZR01000016">
    <property type="protein sequence ID" value="TDR87185.1"/>
    <property type="molecule type" value="Genomic_DNA"/>
</dbReference>
<name>A0A4R7BRU8_9HYPH</name>
<dbReference type="Proteomes" id="UP000295122">
    <property type="component" value="Unassembled WGS sequence"/>
</dbReference>
<accession>A0A4R7BRU8</accession>
<dbReference type="OrthoDB" id="9852330at2"/>
<organism evidence="1 2">
    <name type="scientific">Enterovirga rhinocerotis</name>
    <dbReference type="NCBI Taxonomy" id="1339210"/>
    <lineage>
        <taxon>Bacteria</taxon>
        <taxon>Pseudomonadati</taxon>
        <taxon>Pseudomonadota</taxon>
        <taxon>Alphaproteobacteria</taxon>
        <taxon>Hyphomicrobiales</taxon>
        <taxon>Methylobacteriaceae</taxon>
        <taxon>Enterovirga</taxon>
    </lineage>
</organism>
<keyword evidence="2" id="KW-1185">Reference proteome</keyword>
<protein>
    <recommendedName>
        <fullName evidence="3">ANTAR domain-containing protein</fullName>
    </recommendedName>
</protein>
<evidence type="ECO:0008006" key="3">
    <source>
        <dbReference type="Google" id="ProtNLM"/>
    </source>
</evidence>
<reference evidence="1 2" key="1">
    <citation type="submission" date="2019-03" db="EMBL/GenBank/DDBJ databases">
        <title>Genomic Encyclopedia of Type Strains, Phase IV (KMG-IV): sequencing the most valuable type-strain genomes for metagenomic binning, comparative biology and taxonomic classification.</title>
        <authorList>
            <person name="Goeker M."/>
        </authorList>
    </citation>
    <scope>NUCLEOTIDE SEQUENCE [LARGE SCALE GENOMIC DNA]</scope>
    <source>
        <strain evidence="1 2">DSM 25903</strain>
    </source>
</reference>
<evidence type="ECO:0000313" key="1">
    <source>
        <dbReference type="EMBL" id="TDR87185.1"/>
    </source>
</evidence>
<dbReference type="AlphaFoldDB" id="A0A4R7BRU8"/>
<sequence length="82" mass="9207">MSLLGFYDFVSTLIEGAINLRMKERALVRREAEALTRQAGAAAFDTAQQVAAMARERGDHQSTKLWLKIASEIARREPSQRT</sequence>
<comment type="caution">
    <text evidence="1">The sequence shown here is derived from an EMBL/GenBank/DDBJ whole genome shotgun (WGS) entry which is preliminary data.</text>
</comment>
<proteinExistence type="predicted"/>
<gene>
    <name evidence="1" type="ORF">EV668_4265</name>
</gene>